<sequence>MIVESARADTNYQQLDQWHCKDLNFELE</sequence>
<protein>
    <submittedName>
        <fullName evidence="1">Uncharacterized protein</fullName>
    </submittedName>
</protein>
<evidence type="ECO:0000313" key="2">
    <source>
        <dbReference type="Proteomes" id="UP001177023"/>
    </source>
</evidence>
<reference evidence="1" key="1">
    <citation type="submission" date="2023-06" db="EMBL/GenBank/DDBJ databases">
        <authorList>
            <person name="Delattre M."/>
        </authorList>
    </citation>
    <scope>NUCLEOTIDE SEQUENCE</scope>
    <source>
        <strain evidence="1">AF72</strain>
    </source>
</reference>
<dbReference type="AlphaFoldDB" id="A0AA36CFN5"/>
<keyword evidence="2" id="KW-1185">Reference proteome</keyword>
<dbReference type="EMBL" id="CATQJA010001434">
    <property type="protein sequence ID" value="CAJ0567245.1"/>
    <property type="molecule type" value="Genomic_DNA"/>
</dbReference>
<gene>
    <name evidence="1" type="ORF">MSPICULIGERA_LOCUS5805</name>
</gene>
<proteinExistence type="predicted"/>
<organism evidence="1 2">
    <name type="scientific">Mesorhabditis spiculigera</name>
    <dbReference type="NCBI Taxonomy" id="96644"/>
    <lineage>
        <taxon>Eukaryota</taxon>
        <taxon>Metazoa</taxon>
        <taxon>Ecdysozoa</taxon>
        <taxon>Nematoda</taxon>
        <taxon>Chromadorea</taxon>
        <taxon>Rhabditida</taxon>
        <taxon>Rhabditina</taxon>
        <taxon>Rhabditomorpha</taxon>
        <taxon>Rhabditoidea</taxon>
        <taxon>Rhabditidae</taxon>
        <taxon>Mesorhabditinae</taxon>
        <taxon>Mesorhabditis</taxon>
    </lineage>
</organism>
<accession>A0AA36CFN5</accession>
<evidence type="ECO:0000313" key="1">
    <source>
        <dbReference type="EMBL" id="CAJ0567245.1"/>
    </source>
</evidence>
<comment type="caution">
    <text evidence="1">The sequence shown here is derived from an EMBL/GenBank/DDBJ whole genome shotgun (WGS) entry which is preliminary data.</text>
</comment>
<name>A0AA36CFN5_9BILA</name>
<feature type="non-terminal residue" evidence="1">
    <location>
        <position position="28"/>
    </location>
</feature>
<dbReference type="Proteomes" id="UP001177023">
    <property type="component" value="Unassembled WGS sequence"/>
</dbReference>